<feature type="region of interest" description="Disordered" evidence="1">
    <location>
        <begin position="1"/>
        <end position="23"/>
    </location>
</feature>
<sequence length="80" mass="8359">MNPTERMTAARPATAAKRQGEIDQHQYLLDKAARLAREAAAAQAQPAPAKQPAQPAESDTARQARLVAALNAARAGGSRG</sequence>
<dbReference type="Proteomes" id="UP000450676">
    <property type="component" value="Unassembled WGS sequence"/>
</dbReference>
<protein>
    <submittedName>
        <fullName evidence="2">Uncharacterized protein</fullName>
    </submittedName>
</protein>
<gene>
    <name evidence="2" type="ORF">GTP77_23475</name>
</gene>
<comment type="caution">
    <text evidence="2">The sequence shown here is derived from an EMBL/GenBank/DDBJ whole genome shotgun (WGS) entry which is preliminary data.</text>
</comment>
<evidence type="ECO:0000256" key="1">
    <source>
        <dbReference type="SAM" id="MobiDB-lite"/>
    </source>
</evidence>
<dbReference type="EMBL" id="WWCU01000035">
    <property type="protein sequence ID" value="MYN10289.1"/>
    <property type="molecule type" value="Genomic_DNA"/>
</dbReference>
<dbReference type="AlphaFoldDB" id="A0A7X4HFK2"/>
<feature type="region of interest" description="Disordered" evidence="1">
    <location>
        <begin position="38"/>
        <end position="62"/>
    </location>
</feature>
<dbReference type="RefSeq" id="WP_161074583.1">
    <property type="nucleotide sequence ID" value="NZ_WWCU01000035.1"/>
</dbReference>
<accession>A0A7X4HFK2</accession>
<proteinExistence type="predicted"/>
<organism evidence="2 3">
    <name type="scientific">Pseudoduganella aquatica</name>
    <dbReference type="NCBI Taxonomy" id="2660641"/>
    <lineage>
        <taxon>Bacteria</taxon>
        <taxon>Pseudomonadati</taxon>
        <taxon>Pseudomonadota</taxon>
        <taxon>Betaproteobacteria</taxon>
        <taxon>Burkholderiales</taxon>
        <taxon>Oxalobacteraceae</taxon>
        <taxon>Telluria group</taxon>
        <taxon>Pseudoduganella</taxon>
    </lineage>
</organism>
<reference evidence="2 3" key="1">
    <citation type="submission" date="2019-12" db="EMBL/GenBank/DDBJ databases">
        <title>Novel species isolated from a subtropical stream in China.</title>
        <authorList>
            <person name="Lu H."/>
        </authorList>
    </citation>
    <scope>NUCLEOTIDE SEQUENCE [LARGE SCALE GENOMIC DNA]</scope>
    <source>
        <strain evidence="2 3">FT127W</strain>
    </source>
</reference>
<name>A0A7X4HFK2_9BURK</name>
<evidence type="ECO:0000313" key="2">
    <source>
        <dbReference type="EMBL" id="MYN10289.1"/>
    </source>
</evidence>
<keyword evidence="3" id="KW-1185">Reference proteome</keyword>
<evidence type="ECO:0000313" key="3">
    <source>
        <dbReference type="Proteomes" id="UP000450676"/>
    </source>
</evidence>